<dbReference type="InParanoid" id="A0A804K0D5"/>
<organism evidence="3 4">
    <name type="scientific">Musa acuminata subsp. malaccensis</name>
    <name type="common">Wild banana</name>
    <name type="synonym">Musa malaccensis</name>
    <dbReference type="NCBI Taxonomy" id="214687"/>
    <lineage>
        <taxon>Eukaryota</taxon>
        <taxon>Viridiplantae</taxon>
        <taxon>Streptophyta</taxon>
        <taxon>Embryophyta</taxon>
        <taxon>Tracheophyta</taxon>
        <taxon>Spermatophyta</taxon>
        <taxon>Magnoliopsida</taxon>
        <taxon>Liliopsida</taxon>
        <taxon>Zingiberales</taxon>
        <taxon>Musaceae</taxon>
        <taxon>Musa</taxon>
    </lineage>
</organism>
<feature type="region of interest" description="Disordered" evidence="1">
    <location>
        <begin position="84"/>
        <end position="104"/>
    </location>
</feature>
<feature type="region of interest" description="Disordered" evidence="1">
    <location>
        <begin position="39"/>
        <end position="65"/>
    </location>
</feature>
<dbReference type="EMBL" id="HG996473">
    <property type="protein sequence ID" value="CAG1857900.1"/>
    <property type="molecule type" value="Genomic_DNA"/>
</dbReference>
<evidence type="ECO:0000313" key="4">
    <source>
        <dbReference type="Proteomes" id="UP000012960"/>
    </source>
</evidence>
<feature type="compositionally biased region" description="Acidic residues" evidence="1">
    <location>
        <begin position="267"/>
        <end position="276"/>
    </location>
</feature>
<name>A0A804K0D5_MUSAM</name>
<dbReference type="Proteomes" id="UP000012960">
    <property type="component" value="Unplaced"/>
</dbReference>
<evidence type="ECO:0000313" key="2">
    <source>
        <dbReference type="EMBL" id="CAG1857900.1"/>
    </source>
</evidence>
<reference evidence="2" key="1">
    <citation type="submission" date="2021-03" db="EMBL/GenBank/DDBJ databases">
        <authorList>
            <consortium name="Genoscope - CEA"/>
            <person name="William W."/>
        </authorList>
    </citation>
    <scope>NUCLEOTIDE SEQUENCE</scope>
    <source>
        <strain evidence="2">Doubled-haploid Pahang</strain>
    </source>
</reference>
<feature type="region of interest" description="Disordered" evidence="1">
    <location>
        <begin position="237"/>
        <end position="301"/>
    </location>
</feature>
<sequence>MKLSALRHRLSVPLAPPCVTFLLYKRRLVPPSSAYSSHIANTRKIPKQKRRDSQEQEDEAMQKERAEPALVDYLSFRDLGADRLTSSAHHESSKRISAADRGDEGDDGFEFAFVLNDPGKGDQPIPADEIISDGRIRTLCPILDNGLVLADGSPDREKIRRLPVEEPQRGFSLDSTSSSEADEIEKIPPETYCAWTPGRCKKSTSMGSLLRWRIRDLVGRRSHSDGKEKFVFLTADERSGHKKKATKDAPTRSAIRNGRKAAAKAGEEEDEEEEEKEIGKKKKKKEKCGRGGGEGGHRHRR</sequence>
<dbReference type="PANTHER" id="PTHR33095:SF127">
    <property type="entry name" value="OS05G0578100 PROTEIN"/>
    <property type="match status" value="1"/>
</dbReference>
<protein>
    <submittedName>
        <fullName evidence="2">(wild Malaysian banana) hypothetical protein</fullName>
    </submittedName>
</protein>
<dbReference type="EnsemblPlants" id="Ma07_t27120.1">
    <property type="protein sequence ID" value="Ma07_p27120.1"/>
    <property type="gene ID" value="Ma07_g27120"/>
</dbReference>
<dbReference type="Gramene" id="Ma07_t27120.1">
    <property type="protein sequence ID" value="Ma07_p27120.1"/>
    <property type="gene ID" value="Ma07_g27120"/>
</dbReference>
<dbReference type="Pfam" id="PF07816">
    <property type="entry name" value="DUF1645"/>
    <property type="match status" value="1"/>
</dbReference>
<proteinExistence type="predicted"/>
<dbReference type="AlphaFoldDB" id="A0A804K0D5"/>
<accession>A0A804K0D5</accession>
<dbReference type="OrthoDB" id="769855at2759"/>
<feature type="compositionally biased region" description="Basic and acidic residues" evidence="1">
    <location>
        <begin position="88"/>
        <end position="102"/>
    </location>
</feature>
<gene>
    <name evidence="2" type="ORF">GSMUA_27380.1</name>
</gene>
<evidence type="ECO:0000313" key="3">
    <source>
        <dbReference type="EnsemblPlants" id="Ma07_p27120.1"/>
    </source>
</evidence>
<dbReference type="InterPro" id="IPR012442">
    <property type="entry name" value="DUF1645_plant"/>
</dbReference>
<keyword evidence="4" id="KW-1185">Reference proteome</keyword>
<reference evidence="3" key="2">
    <citation type="submission" date="2021-05" db="UniProtKB">
        <authorList>
            <consortium name="EnsemblPlants"/>
        </authorList>
    </citation>
    <scope>IDENTIFICATION</scope>
    <source>
        <strain evidence="3">subsp. malaccensis</strain>
    </source>
</reference>
<dbReference type="PANTHER" id="PTHR33095">
    <property type="entry name" value="OS07G0619500 PROTEIN"/>
    <property type="match status" value="1"/>
</dbReference>
<evidence type="ECO:0000256" key="1">
    <source>
        <dbReference type="SAM" id="MobiDB-lite"/>
    </source>
</evidence>